<evidence type="ECO:0000313" key="2">
    <source>
        <dbReference type="Proteomes" id="UP000002294"/>
    </source>
</evidence>
<proteinExistence type="predicted"/>
<dbReference type="RefSeq" id="WP_015778619.1">
    <property type="nucleotide sequence ID" value="NC_013171.1"/>
</dbReference>
<dbReference type="OrthoDB" id="9797117at2"/>
<dbReference type="EMBL" id="CP001708">
    <property type="protein sequence ID" value="ACV29723.1"/>
    <property type="molecule type" value="Genomic_DNA"/>
</dbReference>
<dbReference type="AlphaFoldDB" id="C7REW0"/>
<dbReference type="Proteomes" id="UP000002294">
    <property type="component" value="Chromosome"/>
</dbReference>
<evidence type="ECO:0000313" key="1">
    <source>
        <dbReference type="EMBL" id="ACV29723.1"/>
    </source>
</evidence>
<reference evidence="1 2" key="1">
    <citation type="journal article" date="2009" name="Stand. Genomic Sci.">
        <title>Complete genome sequence of Anaerococcus prevotii type strain (PC1).</title>
        <authorList>
            <person name="Labutti K."/>
            <person name="Pukall R."/>
            <person name="Steenblock K."/>
            <person name="Glavina Del Rio T."/>
            <person name="Tice H."/>
            <person name="Copeland A."/>
            <person name="Cheng J.F."/>
            <person name="Lucas S."/>
            <person name="Chen F."/>
            <person name="Nolan M."/>
            <person name="Bruce D."/>
            <person name="Goodwin L."/>
            <person name="Pitluck S."/>
            <person name="Ivanova N."/>
            <person name="Mavromatis K."/>
            <person name="Ovchinnikova G."/>
            <person name="Pati A."/>
            <person name="Chen A."/>
            <person name="Palaniappan K."/>
            <person name="Land M."/>
            <person name="Hauser L."/>
            <person name="Chang Y.J."/>
            <person name="Jeffries C.D."/>
            <person name="Chain P."/>
            <person name="Saunders E."/>
            <person name="Brettin T."/>
            <person name="Detter J.C."/>
            <person name="Han C."/>
            <person name="Goker M."/>
            <person name="Bristow J."/>
            <person name="Eisen J.A."/>
            <person name="Markowitz V."/>
            <person name="Hugenholtz P."/>
            <person name="Kyrpides N.C."/>
            <person name="Klenk H.P."/>
            <person name="Lapidus A."/>
        </authorList>
    </citation>
    <scope>NUCLEOTIDE SEQUENCE [LARGE SCALE GENOMIC DNA]</scope>
    <source>
        <strain evidence="2">ATCC 9321 / DSM 20548 / JCM 6508 / NCTC 11806 / PC1</strain>
    </source>
</reference>
<accession>C7REW0</accession>
<dbReference type="HOGENOM" id="CLU_130373_0_0_9"/>
<dbReference type="eggNOG" id="ENOG503194H">
    <property type="taxonomic scope" value="Bacteria"/>
</dbReference>
<dbReference type="STRING" id="525919.Apre_1703"/>
<evidence type="ECO:0008006" key="3">
    <source>
        <dbReference type="Google" id="ProtNLM"/>
    </source>
</evidence>
<dbReference type="InterPro" id="IPR024208">
    <property type="entry name" value="DUF3842"/>
</dbReference>
<sequence>MKIVVIDGQGGSIGASLVSKIKKENLDALVYGLGTNYFSSKAMKKAGADIIATGENAIVVNVKDCDYILGTTGIVITNSLHGEISKKIAKAIGKSEATRILIPFDCCKTLIVSKEKPSIEELLDEAVSVLVNLAKEKGPNLSPDLCK</sequence>
<keyword evidence="2" id="KW-1185">Reference proteome</keyword>
<name>C7REW0_ANAPD</name>
<dbReference type="KEGG" id="apr:Apre_1703"/>
<gene>
    <name evidence="1" type="ordered locus">Apre_1703</name>
</gene>
<protein>
    <recommendedName>
        <fullName evidence="3">DUF3842 family protein</fullName>
    </recommendedName>
</protein>
<organism evidence="1 2">
    <name type="scientific">Anaerococcus prevotii (strain ATCC 9321 / DSM 20548 / JCM 6508 / NCTC 11806 / PC1)</name>
    <name type="common">Peptostreptococcus prevotii</name>
    <name type="synonym">Peptococcus prevotii</name>
    <dbReference type="NCBI Taxonomy" id="525919"/>
    <lineage>
        <taxon>Bacteria</taxon>
        <taxon>Bacillati</taxon>
        <taxon>Bacillota</taxon>
        <taxon>Tissierellia</taxon>
        <taxon>Tissierellales</taxon>
        <taxon>Peptoniphilaceae</taxon>
        <taxon>Anaerococcus</taxon>
    </lineage>
</organism>
<dbReference type="Pfam" id="PF12953">
    <property type="entry name" value="DUF3842"/>
    <property type="match status" value="1"/>
</dbReference>